<feature type="transmembrane region" description="Helical" evidence="2">
    <location>
        <begin position="214"/>
        <end position="236"/>
    </location>
</feature>
<keyword evidence="2" id="KW-0472">Membrane</keyword>
<feature type="compositionally biased region" description="Low complexity" evidence="1">
    <location>
        <begin position="190"/>
        <end position="207"/>
    </location>
</feature>
<keyword evidence="2" id="KW-0812">Transmembrane</keyword>
<feature type="domain" description="YncI copper-binding" evidence="4">
    <location>
        <begin position="28"/>
        <end position="157"/>
    </location>
</feature>
<feature type="compositionally biased region" description="Acidic residues" evidence="1">
    <location>
        <begin position="178"/>
        <end position="189"/>
    </location>
</feature>
<keyword evidence="2" id="KW-1133">Transmembrane helix</keyword>
<feature type="region of interest" description="Disordered" evidence="1">
    <location>
        <begin position="169"/>
        <end position="207"/>
    </location>
</feature>
<protein>
    <submittedName>
        <fullName evidence="5">YcnI family protein</fullName>
    </submittedName>
</protein>
<dbReference type="RefSeq" id="WP_267780651.1">
    <property type="nucleotide sequence ID" value="NZ_CP113089.1"/>
</dbReference>
<evidence type="ECO:0000256" key="1">
    <source>
        <dbReference type="SAM" id="MobiDB-lite"/>
    </source>
</evidence>
<evidence type="ECO:0000256" key="3">
    <source>
        <dbReference type="SAM" id="SignalP"/>
    </source>
</evidence>
<organism evidence="5 6">
    <name type="scientific">Microcella daejeonensis</name>
    <dbReference type="NCBI Taxonomy" id="2994971"/>
    <lineage>
        <taxon>Bacteria</taxon>
        <taxon>Bacillati</taxon>
        <taxon>Actinomycetota</taxon>
        <taxon>Actinomycetes</taxon>
        <taxon>Micrococcales</taxon>
        <taxon>Microbacteriaceae</taxon>
        <taxon>Microcella</taxon>
    </lineage>
</organism>
<dbReference type="AlphaFoldDB" id="A0A9E8SAR5"/>
<gene>
    <name evidence="5" type="ORF">OVN18_10060</name>
</gene>
<evidence type="ECO:0000259" key="4">
    <source>
        <dbReference type="Pfam" id="PF07987"/>
    </source>
</evidence>
<proteinExistence type="predicted"/>
<dbReference type="KEGG" id="mdb:OVN18_10060"/>
<keyword evidence="6" id="KW-1185">Reference proteome</keyword>
<dbReference type="InterPro" id="IPR012533">
    <property type="entry name" value="YcnI-copper_dom"/>
</dbReference>
<sequence length="245" mass="24571">MITRHLAIPAVVAGTLLALAAPTAASAHVSASASSSAPGAYTVVTLSVPHGCEGSPTQVVTIDIPESVPSVTPTINPLWTVEKVMVPLDEPVESAYGEPLTERVGQIVYTSTTGGLEDGFRDVFALSLQLPDGEEGDAVEFRTTQTCTEGTAVWEGEDVPSVVLAGAAEAGHGASDEATSDDEASDDETATTTAAEGDASAASATTTATGQGDVLARVLGVLGLLVGTVGVALAIISRRAARASA</sequence>
<dbReference type="Gene3D" id="2.60.40.2230">
    <property type="entry name" value="Uncharacterised protein YcnI-like PF07987, DUF1775"/>
    <property type="match status" value="1"/>
</dbReference>
<dbReference type="Proteomes" id="UP001164706">
    <property type="component" value="Chromosome"/>
</dbReference>
<evidence type="ECO:0000313" key="5">
    <source>
        <dbReference type="EMBL" id="WAB80902.1"/>
    </source>
</evidence>
<reference evidence="5" key="1">
    <citation type="submission" date="2022-11" db="EMBL/GenBank/DDBJ databases">
        <title>Description of Microcella daejonensis nov. sp, isolated from riverside soil.</title>
        <authorList>
            <person name="Molina K.M."/>
            <person name="Kim S.B."/>
        </authorList>
    </citation>
    <scope>NUCLEOTIDE SEQUENCE</scope>
    <source>
        <strain evidence="5">MMS21-STM12</strain>
    </source>
</reference>
<feature type="chain" id="PRO_5038540627" evidence="3">
    <location>
        <begin position="21"/>
        <end position="245"/>
    </location>
</feature>
<evidence type="ECO:0000313" key="6">
    <source>
        <dbReference type="Proteomes" id="UP001164706"/>
    </source>
</evidence>
<evidence type="ECO:0000256" key="2">
    <source>
        <dbReference type="SAM" id="Phobius"/>
    </source>
</evidence>
<dbReference type="InterPro" id="IPR038507">
    <property type="entry name" value="YcnI-like_sf"/>
</dbReference>
<keyword evidence="3" id="KW-0732">Signal</keyword>
<name>A0A9E8SAR5_9MICO</name>
<accession>A0A9E8SAR5</accession>
<dbReference type="Pfam" id="PF07987">
    <property type="entry name" value="DUF1775"/>
    <property type="match status" value="1"/>
</dbReference>
<dbReference type="EMBL" id="CP113089">
    <property type="protein sequence ID" value="WAB80902.1"/>
    <property type="molecule type" value="Genomic_DNA"/>
</dbReference>
<feature type="signal peptide" evidence="3">
    <location>
        <begin position="1"/>
        <end position="20"/>
    </location>
</feature>